<organism evidence="3 4">
    <name type="scientific">Cannabis sativa</name>
    <name type="common">Hemp</name>
    <name type="synonym">Marijuana</name>
    <dbReference type="NCBI Taxonomy" id="3483"/>
    <lineage>
        <taxon>Eukaryota</taxon>
        <taxon>Viridiplantae</taxon>
        <taxon>Streptophyta</taxon>
        <taxon>Embryophyta</taxon>
        <taxon>Tracheophyta</taxon>
        <taxon>Spermatophyta</taxon>
        <taxon>Magnoliopsida</taxon>
        <taxon>eudicotyledons</taxon>
        <taxon>Gunneridae</taxon>
        <taxon>Pentapetalae</taxon>
        <taxon>rosids</taxon>
        <taxon>fabids</taxon>
        <taxon>Rosales</taxon>
        <taxon>Cannabaceae</taxon>
        <taxon>Cannabis</taxon>
    </lineage>
</organism>
<name>A0A7J6FVM2_CANSA</name>
<evidence type="ECO:0000313" key="3">
    <source>
        <dbReference type="EMBL" id="KAF4373739.1"/>
    </source>
</evidence>
<protein>
    <recommendedName>
        <fullName evidence="5">DUF4283 domain-containing protein</fullName>
    </recommendedName>
</protein>
<feature type="coiled-coil region" evidence="1">
    <location>
        <begin position="79"/>
        <end position="106"/>
    </location>
</feature>
<keyword evidence="4" id="KW-1185">Reference proteome</keyword>
<dbReference type="PANTHER" id="PTHR34427:SF5">
    <property type="entry name" value="DUF4283 DOMAIN-CONTAINING PROTEIN"/>
    <property type="match status" value="1"/>
</dbReference>
<comment type="caution">
    <text evidence="3">The sequence shown here is derived from an EMBL/GenBank/DDBJ whole genome shotgun (WGS) entry which is preliminary data.</text>
</comment>
<keyword evidence="1" id="KW-0175">Coiled coil</keyword>
<proteinExistence type="predicted"/>
<feature type="region of interest" description="Disordered" evidence="2">
    <location>
        <begin position="470"/>
        <end position="489"/>
    </location>
</feature>
<feature type="region of interest" description="Disordered" evidence="2">
    <location>
        <begin position="199"/>
        <end position="237"/>
    </location>
</feature>
<dbReference type="EMBL" id="JAATIQ010000175">
    <property type="protein sequence ID" value="KAF4373739.1"/>
    <property type="molecule type" value="Genomic_DNA"/>
</dbReference>
<feature type="region of interest" description="Disordered" evidence="2">
    <location>
        <begin position="511"/>
        <end position="532"/>
    </location>
</feature>
<accession>A0A7J6FVM2</accession>
<reference evidence="3 4" key="1">
    <citation type="journal article" date="2020" name="bioRxiv">
        <title>Sequence and annotation of 42 cannabis genomes reveals extensive copy number variation in cannabinoid synthesis and pathogen resistance genes.</title>
        <authorList>
            <person name="Mckernan K.J."/>
            <person name="Helbert Y."/>
            <person name="Kane L.T."/>
            <person name="Ebling H."/>
            <person name="Zhang L."/>
            <person name="Liu B."/>
            <person name="Eaton Z."/>
            <person name="Mclaughlin S."/>
            <person name="Kingan S."/>
            <person name="Baybayan P."/>
            <person name="Concepcion G."/>
            <person name="Jordan M."/>
            <person name="Riva A."/>
            <person name="Barbazuk W."/>
            <person name="Harkins T."/>
        </authorList>
    </citation>
    <scope>NUCLEOTIDE SEQUENCE [LARGE SCALE GENOMIC DNA]</scope>
    <source>
        <strain evidence="4">cv. Jamaican Lion 4</strain>
        <tissue evidence="3">Leaf</tissue>
    </source>
</reference>
<evidence type="ECO:0000256" key="1">
    <source>
        <dbReference type="SAM" id="Coils"/>
    </source>
</evidence>
<dbReference type="PANTHER" id="PTHR34427">
    <property type="entry name" value="DUF4283 DOMAIN PROTEIN"/>
    <property type="match status" value="1"/>
</dbReference>
<dbReference type="AlphaFoldDB" id="A0A7J6FVM2"/>
<evidence type="ECO:0008006" key="5">
    <source>
        <dbReference type="Google" id="ProtNLM"/>
    </source>
</evidence>
<gene>
    <name evidence="3" type="ORF">G4B88_002243</name>
</gene>
<dbReference type="Proteomes" id="UP000583929">
    <property type="component" value="Unassembled WGS sequence"/>
</dbReference>
<evidence type="ECO:0000313" key="4">
    <source>
        <dbReference type="Proteomes" id="UP000583929"/>
    </source>
</evidence>
<sequence length="558" mass="64063">MPVDLQLEELEEPGEENGYYPTGFGLKSHPGSYGKQGQQRYWSFRTSHKVFMITLSNDGGSVRICERTRLSGYETAMTLDAASWMLDILEELMAKEERQTVNYKKSFRNNSNSCFLENFHNNKGVFMKVSVLKNNKISMVIILEEKHARGWKDFARCLKGVLKRDHQMKSDKADRTLEPVKEKPRGGIKQSWANIVKQSTGATRGHSDDRHLNSNYPKGSKPFGGRNIIPQQTPQTRKANRLGYWDFLPKGNGSFKPRNPFPRRRMEQKNFHEFLQAEDCDKDWSRAVIMFRNNSELSWSSIFYNLSREINRKLVVLLLSLLSSGQGRNKYKEVKVECRCSWIGVEGVPLNLWNLEIMGKIGDLCGGLLDVEKDTAEKNFLHHMRLKLRGDEQGFINNSILLRHGGVEFSLKLFKLNDWGYRFSGFFNTIWHQDSKFYKKQEAEKRQSLKEDEHREEVSVAGAVTEVPRHEEPGILPSPATAGSSNGPAIPGSFELSRKVFSKKPSLCTDEGTFPEVDSRPSDVELSTMKSPNKELREYRGSVPLQKVFLPSRKRFEF</sequence>
<evidence type="ECO:0000256" key="2">
    <source>
        <dbReference type="SAM" id="MobiDB-lite"/>
    </source>
</evidence>